<organism evidence="1 2">
    <name type="scientific">Coleofasciculus chthonoplastes PCC 7420</name>
    <dbReference type="NCBI Taxonomy" id="118168"/>
    <lineage>
        <taxon>Bacteria</taxon>
        <taxon>Bacillati</taxon>
        <taxon>Cyanobacteriota</taxon>
        <taxon>Cyanophyceae</taxon>
        <taxon>Coleofasciculales</taxon>
        <taxon>Coleofasciculaceae</taxon>
        <taxon>Coleofasciculus</taxon>
    </lineage>
</organism>
<protein>
    <submittedName>
        <fullName evidence="1">Uncharacterized protein</fullName>
    </submittedName>
</protein>
<accession>B4VW19</accession>
<dbReference type="AlphaFoldDB" id="B4VW19"/>
<evidence type="ECO:0000313" key="2">
    <source>
        <dbReference type="Proteomes" id="UP000003835"/>
    </source>
</evidence>
<dbReference type="Gene3D" id="1.20.120.920">
    <property type="entry name" value="CRISPR-associated endonuclease Cas1, C-terminal domain"/>
    <property type="match status" value="1"/>
</dbReference>
<gene>
    <name evidence="1" type="ORF">MC7420_5715</name>
</gene>
<sequence length="43" mass="5064">MTSEFKHPVFGYQCTYRRGVELQARLLSRHLQEGVVYPPLSLR</sequence>
<dbReference type="Proteomes" id="UP000003835">
    <property type="component" value="Unassembled WGS sequence"/>
</dbReference>
<proteinExistence type="predicted"/>
<dbReference type="InterPro" id="IPR042206">
    <property type="entry name" value="CRISPR-assoc_Cas1_C"/>
</dbReference>
<dbReference type="HOGENOM" id="CLU_3232145_0_0_3"/>
<dbReference type="STRING" id="118168.MC7420_5715"/>
<reference evidence="1 2" key="1">
    <citation type="submission" date="2008-07" db="EMBL/GenBank/DDBJ databases">
        <authorList>
            <person name="Tandeau de Marsac N."/>
            <person name="Ferriera S."/>
            <person name="Johnson J."/>
            <person name="Kravitz S."/>
            <person name="Beeson K."/>
            <person name="Sutton G."/>
            <person name="Rogers Y.-H."/>
            <person name="Friedman R."/>
            <person name="Frazier M."/>
            <person name="Venter J.C."/>
        </authorList>
    </citation>
    <scope>NUCLEOTIDE SEQUENCE [LARGE SCALE GENOMIC DNA]</scope>
    <source>
        <strain evidence="1 2">PCC 7420</strain>
    </source>
</reference>
<evidence type="ECO:0000313" key="1">
    <source>
        <dbReference type="EMBL" id="EDX73835.1"/>
    </source>
</evidence>
<keyword evidence="2" id="KW-1185">Reference proteome</keyword>
<dbReference type="eggNOG" id="COG1518">
    <property type="taxonomic scope" value="Bacteria"/>
</dbReference>
<dbReference type="EMBL" id="DS989855">
    <property type="protein sequence ID" value="EDX73835.1"/>
    <property type="molecule type" value="Genomic_DNA"/>
</dbReference>
<name>B4VW19_9CYAN</name>